<dbReference type="Gene3D" id="3.20.20.540">
    <property type="entry name" value="Radical SAM ThiC family, central domain"/>
    <property type="match status" value="1"/>
</dbReference>
<feature type="binding site" evidence="10">
    <location>
        <position position="216"/>
    </location>
    <ligand>
        <name>substrate</name>
    </ligand>
</feature>
<dbReference type="GO" id="GO:0070284">
    <property type="term" value="F:phosphomethylpyrimidine synthase activity"/>
    <property type="evidence" value="ECO:0007669"/>
    <property type="project" value="UniProtKB-EC"/>
</dbReference>
<feature type="binding site" evidence="10">
    <location>
        <begin position="371"/>
        <end position="374"/>
    </location>
    <ligand>
        <name>substrate</name>
    </ligand>
</feature>
<keyword evidence="3 10" id="KW-0949">S-adenosyl-L-methionine</keyword>
<feature type="binding site" evidence="10">
    <location>
        <position position="310"/>
    </location>
    <ligand>
        <name>substrate</name>
    </ligand>
</feature>
<dbReference type="Pfam" id="PF13667">
    <property type="entry name" value="ThiC-associated"/>
    <property type="match status" value="1"/>
</dbReference>
<keyword evidence="8 10" id="KW-0411">Iron-sulfur</keyword>
<dbReference type="Gene3D" id="6.10.250.620">
    <property type="match status" value="1"/>
</dbReference>
<dbReference type="HAMAP" id="MF_00089">
    <property type="entry name" value="ThiC"/>
    <property type="match status" value="1"/>
</dbReference>
<comment type="function">
    <text evidence="1 10">Catalyzes the synthesis of the hydroxymethylpyrimidine phosphate (HMP-P) moiety of thiamine from aminoimidazole ribotide (AIR) in a radical S-adenosyl-L-methionine (SAM)-dependent reaction.</text>
</comment>
<protein>
    <recommendedName>
        <fullName evidence="10">Phosphomethylpyrimidine synthase</fullName>
        <ecNumber evidence="10">4.1.99.17</ecNumber>
    </recommendedName>
    <alternativeName>
        <fullName evidence="10">Hydroxymethylpyrimidine phosphate synthase</fullName>
        <shortName evidence="10">HMP-P synthase</shortName>
        <shortName evidence="10">HMP-phosphate synthase</shortName>
        <shortName evidence="10">HMPP synthase</shortName>
    </alternativeName>
    <alternativeName>
        <fullName evidence="10">Thiamine biosynthesis protein ThiC</fullName>
    </alternativeName>
</protein>
<feature type="binding site" evidence="10">
    <location>
        <position position="274"/>
    </location>
    <ligand>
        <name>substrate</name>
    </ligand>
</feature>
<keyword evidence="9 10" id="KW-0456">Lyase</keyword>
<keyword evidence="13" id="KW-1185">Reference proteome</keyword>
<comment type="pathway">
    <text evidence="10">Cofactor biosynthesis; thiamine diphosphate biosynthesis.</text>
</comment>
<sequence length="608" mass="68435">MQAVSDPQRIISREPLPASRKVYLGGELNVPVRELTLTDGTICTLYDTSGPYTDPEKDINVHKGLEDIRSSWIESRDDTEYYEGRQLKPEDNGFRHEELAFELHNPALQRSVRRAKAGKNVSQLHYARRGIITKEMEFVAMRENQAREALNNEFTTEEREARLKGHSWGANLQPITPEFVRDEIAAGRAILPANINHTELEPMIIGRNFLVKINANIGNSALTSSIEEEVEKLVWAIRWGGDTVMDLSTGKNIHATRDYIVRNSPVPIGTVPLYQALEKVNGIAENLTWEVFRDTLIEQAEQGVDYFTIHAGLRLHHIPLTTERVTGIVSRGGSIMAKWCIAHHKESFLYTHFEDICEIMKAYDISFSLGDGLRPGSAADANDEAQFAELKTLGELTKIAWKHDVQVMVEGPGHVPMHLIKENMDLQLEHCDEAPFYTLGPLTTDIAPGYDHFTSGIGAAMIGWYGCAMLCYVTPKEHLGLPNRDDVKQGIITYKIAAHAADLAKGHPGARYRDDLLSKARFEFRWEDQFNLSLDPDTAREFHDETLPKDSAKVAHFCSMCGPKFCSMKISHEVREYSAEIEKGMKQKSEEFLAQGAEIYVAQVNDKS</sequence>
<gene>
    <name evidence="10 12" type="primary">thiC</name>
    <name evidence="12" type="ORF">OE749_16130</name>
</gene>
<proteinExistence type="inferred from homology"/>
<feature type="binding site" evidence="10">
    <location>
        <position position="566"/>
    </location>
    <ligand>
        <name>[4Fe-4S] cluster</name>
        <dbReference type="ChEBI" id="CHEBI:49883"/>
        <note>4Fe-4S-S-AdoMet</note>
    </ligand>
</feature>
<dbReference type="NCBIfam" id="TIGR00190">
    <property type="entry name" value="thiC"/>
    <property type="match status" value="1"/>
</dbReference>
<dbReference type="PANTHER" id="PTHR30557:SF1">
    <property type="entry name" value="PHOSPHOMETHYLPYRIMIDINE SYNTHASE, CHLOROPLASTIC"/>
    <property type="match status" value="1"/>
</dbReference>
<dbReference type="InterPro" id="IPR038521">
    <property type="entry name" value="ThiC/Bza_core_dom"/>
</dbReference>
<feature type="binding site" evidence="10">
    <location>
        <position position="558"/>
    </location>
    <ligand>
        <name>[4Fe-4S] cluster</name>
        <dbReference type="ChEBI" id="CHEBI:49883"/>
        <note>4Fe-4S-S-AdoMet</note>
    </ligand>
</feature>
<keyword evidence="6 10" id="KW-0784">Thiamine biosynthesis</keyword>
<dbReference type="InterPro" id="IPR037509">
    <property type="entry name" value="ThiC"/>
</dbReference>
<feature type="binding site" evidence="10">
    <location>
        <position position="410"/>
    </location>
    <ligand>
        <name>substrate</name>
    </ligand>
</feature>
<keyword evidence="2 10" id="KW-0004">4Fe-4S</keyword>
<evidence type="ECO:0000256" key="10">
    <source>
        <dbReference type="HAMAP-Rule" id="MF_00089"/>
    </source>
</evidence>
<comment type="catalytic activity">
    <reaction evidence="10">
        <text>5-amino-1-(5-phospho-beta-D-ribosyl)imidazole + S-adenosyl-L-methionine = 4-amino-2-methyl-5-(phosphooxymethyl)pyrimidine + CO + 5'-deoxyadenosine + formate + L-methionine + 3 H(+)</text>
        <dbReference type="Rhea" id="RHEA:24840"/>
        <dbReference type="ChEBI" id="CHEBI:15378"/>
        <dbReference type="ChEBI" id="CHEBI:15740"/>
        <dbReference type="ChEBI" id="CHEBI:17245"/>
        <dbReference type="ChEBI" id="CHEBI:17319"/>
        <dbReference type="ChEBI" id="CHEBI:57844"/>
        <dbReference type="ChEBI" id="CHEBI:58354"/>
        <dbReference type="ChEBI" id="CHEBI:59789"/>
        <dbReference type="ChEBI" id="CHEBI:137981"/>
        <dbReference type="EC" id="4.1.99.17"/>
    </reaction>
</comment>
<evidence type="ECO:0000256" key="5">
    <source>
        <dbReference type="ARBA" id="ARBA00022833"/>
    </source>
</evidence>
<feature type="binding site" evidence="10">
    <location>
        <position position="414"/>
    </location>
    <ligand>
        <name>Zn(2+)</name>
        <dbReference type="ChEBI" id="CHEBI:29105"/>
    </ligand>
</feature>
<evidence type="ECO:0000256" key="4">
    <source>
        <dbReference type="ARBA" id="ARBA00022723"/>
    </source>
</evidence>
<organism evidence="12 13">
    <name type="scientific">Fluctibacter corallii</name>
    <dbReference type="NCBI Taxonomy" id="2984329"/>
    <lineage>
        <taxon>Bacteria</taxon>
        <taxon>Pseudomonadati</taxon>
        <taxon>Pseudomonadota</taxon>
        <taxon>Gammaproteobacteria</taxon>
        <taxon>Alteromonadales</taxon>
        <taxon>Alteromonadaceae</taxon>
        <taxon>Fluctibacter</taxon>
    </lineage>
</organism>
<evidence type="ECO:0000313" key="12">
    <source>
        <dbReference type="EMBL" id="MCV2886222.1"/>
    </source>
</evidence>
<feature type="domain" description="ThiC-associated" evidence="11">
    <location>
        <begin position="15"/>
        <end position="80"/>
    </location>
</feature>
<comment type="subunit">
    <text evidence="10">Homodimer.</text>
</comment>
<dbReference type="SFLD" id="SFLDG01114">
    <property type="entry name" value="phosphomethylpyrimidine_syntha"/>
    <property type="match status" value="1"/>
</dbReference>
<evidence type="ECO:0000256" key="7">
    <source>
        <dbReference type="ARBA" id="ARBA00023004"/>
    </source>
</evidence>
<dbReference type="InterPro" id="IPR025747">
    <property type="entry name" value="ThiC-associated_dom"/>
</dbReference>
<feature type="binding site" evidence="10">
    <location>
        <position position="245"/>
    </location>
    <ligand>
        <name>substrate</name>
    </ligand>
</feature>
<dbReference type="EMBL" id="JAOWKX010000009">
    <property type="protein sequence ID" value="MCV2886222.1"/>
    <property type="molecule type" value="Genomic_DNA"/>
</dbReference>
<keyword evidence="4 10" id="KW-0479">Metal-binding</keyword>
<feature type="binding site" evidence="10">
    <location>
        <position position="478"/>
    </location>
    <ligand>
        <name>Zn(2+)</name>
        <dbReference type="ChEBI" id="CHEBI:29105"/>
    </ligand>
</feature>
<dbReference type="NCBIfam" id="NF006763">
    <property type="entry name" value="PRK09284.1"/>
    <property type="match status" value="1"/>
</dbReference>
<feature type="binding site" evidence="10">
    <location>
        <begin position="330"/>
        <end position="332"/>
    </location>
    <ligand>
        <name>substrate</name>
    </ligand>
</feature>
<keyword evidence="5 10" id="KW-0862">Zinc</keyword>
<evidence type="ECO:0000256" key="8">
    <source>
        <dbReference type="ARBA" id="ARBA00023014"/>
    </source>
</evidence>
<evidence type="ECO:0000256" key="6">
    <source>
        <dbReference type="ARBA" id="ARBA00022977"/>
    </source>
</evidence>
<comment type="similarity">
    <text evidence="10">Belongs to the ThiC family.</text>
</comment>
<comment type="caution">
    <text evidence="12">The sequence shown here is derived from an EMBL/GenBank/DDBJ whole genome shotgun (WGS) entry which is preliminary data.</text>
</comment>
<evidence type="ECO:0000259" key="11">
    <source>
        <dbReference type="Pfam" id="PF13667"/>
    </source>
</evidence>
<evidence type="ECO:0000256" key="9">
    <source>
        <dbReference type="ARBA" id="ARBA00023239"/>
    </source>
</evidence>
<feature type="binding site" evidence="10">
    <location>
        <position position="437"/>
    </location>
    <ligand>
        <name>substrate</name>
    </ligand>
</feature>
<dbReference type="Pfam" id="PF01964">
    <property type="entry name" value="ThiC_Rad_SAM"/>
    <property type="match status" value="1"/>
</dbReference>
<dbReference type="SFLD" id="SFLDF00407">
    <property type="entry name" value="phosphomethylpyrimidine_syntha"/>
    <property type="match status" value="1"/>
</dbReference>
<dbReference type="SFLD" id="SFLDS00113">
    <property type="entry name" value="Radical_SAM_Phosphomethylpyrim"/>
    <property type="match status" value="1"/>
</dbReference>
<name>A0ABT3AD47_9ALTE</name>
<evidence type="ECO:0000256" key="2">
    <source>
        <dbReference type="ARBA" id="ARBA00022485"/>
    </source>
</evidence>
<feature type="binding site" evidence="10">
    <location>
        <position position="561"/>
    </location>
    <ligand>
        <name>[4Fe-4S] cluster</name>
        <dbReference type="ChEBI" id="CHEBI:49883"/>
        <note>4Fe-4S-S-AdoMet</note>
    </ligand>
</feature>
<evidence type="ECO:0000256" key="1">
    <source>
        <dbReference type="ARBA" id="ARBA00003175"/>
    </source>
</evidence>
<dbReference type="PANTHER" id="PTHR30557">
    <property type="entry name" value="THIAMINE BIOSYNTHESIS PROTEIN THIC"/>
    <property type="match status" value="1"/>
</dbReference>
<reference evidence="12 13" key="1">
    <citation type="submission" date="2022-10" db="EMBL/GenBank/DDBJ databases">
        <title>Aestuariibacter sp. AA17 isolated from Montipora capitata coral fragment.</title>
        <authorList>
            <person name="Emsley S.A."/>
            <person name="Pfannmuller K.M."/>
            <person name="Loughran R.M."/>
            <person name="Shlafstein M."/>
            <person name="Papke E."/>
            <person name="Saw J.H."/>
            <person name="Ushijima B."/>
            <person name="Videau P."/>
        </authorList>
    </citation>
    <scope>NUCLEOTIDE SEQUENCE [LARGE SCALE GENOMIC DNA]</scope>
    <source>
        <strain evidence="12 13">AA17</strain>
    </source>
</reference>
<evidence type="ECO:0000313" key="13">
    <source>
        <dbReference type="Proteomes" id="UP001652504"/>
    </source>
</evidence>
<evidence type="ECO:0000256" key="3">
    <source>
        <dbReference type="ARBA" id="ARBA00022691"/>
    </source>
</evidence>
<comment type="cofactor">
    <cofactor evidence="10">
        <name>[4Fe-4S] cluster</name>
        <dbReference type="ChEBI" id="CHEBI:49883"/>
    </cofactor>
    <text evidence="10">Binds 1 [4Fe-4S] cluster per subunit. The cluster is coordinated with 3 cysteines and an exchangeable S-adenosyl-L-methionine.</text>
</comment>
<keyword evidence="7 10" id="KW-0408">Iron</keyword>
<dbReference type="Proteomes" id="UP001652504">
    <property type="component" value="Unassembled WGS sequence"/>
</dbReference>
<dbReference type="EC" id="4.1.99.17" evidence="10"/>
<dbReference type="NCBIfam" id="NF009895">
    <property type="entry name" value="PRK13352.1"/>
    <property type="match status" value="1"/>
</dbReference>
<dbReference type="InterPro" id="IPR002817">
    <property type="entry name" value="ThiC/BzaA/B"/>
</dbReference>
<accession>A0ABT3AD47</accession>